<proteinExistence type="predicted"/>
<comment type="caution">
    <text evidence="2">The sequence shown here is derived from an EMBL/GenBank/DDBJ whole genome shotgun (WGS) entry which is preliminary data.</text>
</comment>
<dbReference type="EMBL" id="JAPFRF010000003">
    <property type="protein sequence ID" value="KAJ7338937.1"/>
    <property type="molecule type" value="Genomic_DNA"/>
</dbReference>
<protein>
    <submittedName>
        <fullName evidence="2">Uncharacterized protein</fullName>
    </submittedName>
</protein>
<keyword evidence="3" id="KW-1185">Reference proteome</keyword>
<dbReference type="AlphaFoldDB" id="A0A9Q0Y2Z1"/>
<reference evidence="2" key="1">
    <citation type="journal article" date="2023" name="DNA Res.">
        <title>Chromosome-level genome assembly of Phrynocephalus forsythii using third-generation DNA sequencing and Hi-C analysis.</title>
        <authorList>
            <person name="Qi Y."/>
            <person name="Zhao W."/>
            <person name="Zhao Y."/>
            <person name="Niu C."/>
            <person name="Cao S."/>
            <person name="Zhang Y."/>
        </authorList>
    </citation>
    <scope>NUCLEOTIDE SEQUENCE</scope>
    <source>
        <tissue evidence="2">Muscle</tissue>
    </source>
</reference>
<accession>A0A9Q0Y2Z1</accession>
<dbReference type="Proteomes" id="UP001142489">
    <property type="component" value="Unassembled WGS sequence"/>
</dbReference>
<organism evidence="2 3">
    <name type="scientific">Phrynocephalus forsythii</name>
    <dbReference type="NCBI Taxonomy" id="171643"/>
    <lineage>
        <taxon>Eukaryota</taxon>
        <taxon>Metazoa</taxon>
        <taxon>Chordata</taxon>
        <taxon>Craniata</taxon>
        <taxon>Vertebrata</taxon>
        <taxon>Euteleostomi</taxon>
        <taxon>Lepidosauria</taxon>
        <taxon>Squamata</taxon>
        <taxon>Bifurcata</taxon>
        <taxon>Unidentata</taxon>
        <taxon>Episquamata</taxon>
        <taxon>Toxicofera</taxon>
        <taxon>Iguania</taxon>
        <taxon>Acrodonta</taxon>
        <taxon>Agamidae</taxon>
        <taxon>Agaminae</taxon>
        <taxon>Phrynocephalus</taxon>
    </lineage>
</organism>
<gene>
    <name evidence="2" type="ORF">JRQ81_012839</name>
</gene>
<evidence type="ECO:0000313" key="3">
    <source>
        <dbReference type="Proteomes" id="UP001142489"/>
    </source>
</evidence>
<evidence type="ECO:0000256" key="1">
    <source>
        <dbReference type="SAM" id="MobiDB-lite"/>
    </source>
</evidence>
<evidence type="ECO:0000313" key="2">
    <source>
        <dbReference type="EMBL" id="KAJ7338937.1"/>
    </source>
</evidence>
<sequence length="107" mass="11523">MNPPCVAATAAIGNAMPTTIFRHTSPLHSLTVKPSGRPETGWDEQTDSCSPATTATAYSGRFNAEPEPSQTLGIQIGVPHQISCIPRAPQGLMYIDEQKFMNIILNK</sequence>
<feature type="region of interest" description="Disordered" evidence="1">
    <location>
        <begin position="28"/>
        <end position="52"/>
    </location>
</feature>
<name>A0A9Q0Y2Z1_9SAUR</name>